<comment type="caution">
    <text evidence="2">The sequence shown here is derived from an EMBL/GenBank/DDBJ whole genome shotgun (WGS) entry which is preliminary data.</text>
</comment>
<dbReference type="AlphaFoldDB" id="A0AAD4LUF2"/>
<reference evidence="2" key="1">
    <citation type="submission" date="2022-01" db="EMBL/GenBank/DDBJ databases">
        <title>Comparative genomics reveals a dynamic genome evolution in the ectomycorrhizal milk-cap (Lactarius) mushrooms.</title>
        <authorList>
            <consortium name="DOE Joint Genome Institute"/>
            <person name="Lebreton A."/>
            <person name="Tang N."/>
            <person name="Kuo A."/>
            <person name="LaButti K."/>
            <person name="Drula E."/>
            <person name="Barry K."/>
            <person name="Clum A."/>
            <person name="Lipzen A."/>
            <person name="Mousain D."/>
            <person name="Ng V."/>
            <person name="Wang R."/>
            <person name="Wang X."/>
            <person name="Dai Y."/>
            <person name="Henrissat B."/>
            <person name="Grigoriev I.V."/>
            <person name="Guerin-Laguette A."/>
            <person name="Yu F."/>
            <person name="Martin F.M."/>
        </authorList>
    </citation>
    <scope>NUCLEOTIDE SEQUENCE</scope>
    <source>
        <strain evidence="2">QP</strain>
    </source>
</reference>
<dbReference type="Proteomes" id="UP001201163">
    <property type="component" value="Unassembled WGS sequence"/>
</dbReference>
<evidence type="ECO:0000313" key="2">
    <source>
        <dbReference type="EMBL" id="KAH9000232.1"/>
    </source>
</evidence>
<dbReference type="EMBL" id="JAKELL010000002">
    <property type="protein sequence ID" value="KAH9000232.1"/>
    <property type="molecule type" value="Genomic_DNA"/>
</dbReference>
<sequence length="139" mass="15190">MRDNMLVNPSGLPGHAMGIDLNIEHLIRYLKGLFAAKGIYSNWDRLGNIAAGINYLQLIKKRVTRSLGSGYQGSTHTDVDTSSLVWRVAGKSRELELQCASVDREANSGCKAVSDVIANGYKKFESSSLATFNKKIADL</sequence>
<dbReference type="InterPro" id="IPR046496">
    <property type="entry name" value="DUF6589"/>
</dbReference>
<evidence type="ECO:0000313" key="3">
    <source>
        <dbReference type="Proteomes" id="UP001201163"/>
    </source>
</evidence>
<evidence type="ECO:0000259" key="1">
    <source>
        <dbReference type="Pfam" id="PF20231"/>
    </source>
</evidence>
<keyword evidence="3" id="KW-1185">Reference proteome</keyword>
<dbReference type="Pfam" id="PF20231">
    <property type="entry name" value="DUF6589"/>
    <property type="match status" value="1"/>
</dbReference>
<gene>
    <name evidence="2" type="ORF">EDB92DRAFT_1829951</name>
</gene>
<feature type="domain" description="DUF6589" evidence="1">
    <location>
        <begin position="1"/>
        <end position="76"/>
    </location>
</feature>
<feature type="non-terminal residue" evidence="2">
    <location>
        <position position="1"/>
    </location>
</feature>
<proteinExistence type="predicted"/>
<protein>
    <recommendedName>
        <fullName evidence="1">DUF6589 domain-containing protein</fullName>
    </recommendedName>
</protein>
<accession>A0AAD4LUF2</accession>
<name>A0AAD4LUF2_9AGAM</name>
<organism evidence="2 3">
    <name type="scientific">Lactarius akahatsu</name>
    <dbReference type="NCBI Taxonomy" id="416441"/>
    <lineage>
        <taxon>Eukaryota</taxon>
        <taxon>Fungi</taxon>
        <taxon>Dikarya</taxon>
        <taxon>Basidiomycota</taxon>
        <taxon>Agaricomycotina</taxon>
        <taxon>Agaricomycetes</taxon>
        <taxon>Russulales</taxon>
        <taxon>Russulaceae</taxon>
        <taxon>Lactarius</taxon>
    </lineage>
</organism>